<name>A0A6J5RMY5_9CAUD</name>
<dbReference type="EMBL" id="LR796839">
    <property type="protein sequence ID" value="CAB4168988.1"/>
    <property type="molecule type" value="Genomic_DNA"/>
</dbReference>
<dbReference type="EMBL" id="LR797237">
    <property type="protein sequence ID" value="CAB4195596.1"/>
    <property type="molecule type" value="Genomic_DNA"/>
</dbReference>
<proteinExistence type="predicted"/>
<sequence>MGATGNDALAIATRISHPIMRRIVGAFGDINRAATHFGGQMKQHTLSAAFPSMSAADLKELAADIGANGLHTSITLYQGEVLDGWHRYQACQMVNVTPSMVDYVGDDPVAFVKSANCHRRQLSASQKAAAIVALHDWNPIGNPNWAPGARLTVSAAEMAEEAGVSERTIKQAKVVEAKGTEEQKRAVKDGDLSVKAAVEEITGKTRAKPAKPEFSEDYEKLLAEHNQMIEAVGVLNDELQTLTAFKDSDGVKEMRELREILRVTKRQRDGLMVENTELKKTIKWLQRKAA</sequence>
<dbReference type="Gene3D" id="1.10.10.2830">
    <property type="match status" value="1"/>
</dbReference>
<evidence type="ECO:0000313" key="2">
    <source>
        <dbReference type="EMBL" id="CAB4168988.1"/>
    </source>
</evidence>
<gene>
    <name evidence="3" type="ORF">UFOVP1053_51</name>
    <name evidence="4" type="ORF">UFOVP1297_23</name>
    <name evidence="1" type="ORF">UFOVP472_51</name>
    <name evidence="2" type="ORF">UFOVP891_17</name>
</gene>
<organism evidence="4">
    <name type="scientific">uncultured Caudovirales phage</name>
    <dbReference type="NCBI Taxonomy" id="2100421"/>
    <lineage>
        <taxon>Viruses</taxon>
        <taxon>Duplodnaviria</taxon>
        <taxon>Heunggongvirae</taxon>
        <taxon>Uroviricota</taxon>
        <taxon>Caudoviricetes</taxon>
        <taxon>Peduoviridae</taxon>
        <taxon>Maltschvirus</taxon>
        <taxon>Maltschvirus maltsch</taxon>
    </lineage>
</organism>
<dbReference type="SUPFAM" id="SSF110849">
    <property type="entry name" value="ParB/Sulfiredoxin"/>
    <property type="match status" value="1"/>
</dbReference>
<evidence type="ECO:0008006" key="5">
    <source>
        <dbReference type="Google" id="ProtNLM"/>
    </source>
</evidence>
<accession>A0A6J5RMY5</accession>
<reference evidence="4" key="1">
    <citation type="submission" date="2020-05" db="EMBL/GenBank/DDBJ databases">
        <authorList>
            <person name="Chiriac C."/>
            <person name="Salcher M."/>
            <person name="Ghai R."/>
            <person name="Kavagutti S V."/>
        </authorList>
    </citation>
    <scope>NUCLEOTIDE SEQUENCE</scope>
</reference>
<protein>
    <recommendedName>
        <fullName evidence="5">ParB/Sulfiredoxin</fullName>
    </recommendedName>
</protein>
<evidence type="ECO:0000313" key="3">
    <source>
        <dbReference type="EMBL" id="CAB4180791.1"/>
    </source>
</evidence>
<dbReference type="EMBL" id="LR797004">
    <property type="protein sequence ID" value="CAB4180791.1"/>
    <property type="molecule type" value="Genomic_DNA"/>
</dbReference>
<evidence type="ECO:0000313" key="4">
    <source>
        <dbReference type="EMBL" id="CAB4195596.1"/>
    </source>
</evidence>
<dbReference type="InterPro" id="IPR036086">
    <property type="entry name" value="ParB/Sulfiredoxin_sf"/>
</dbReference>
<dbReference type="EMBL" id="LR796442">
    <property type="protein sequence ID" value="CAB4145110.1"/>
    <property type="molecule type" value="Genomic_DNA"/>
</dbReference>
<evidence type="ECO:0000313" key="1">
    <source>
        <dbReference type="EMBL" id="CAB4145110.1"/>
    </source>
</evidence>